<dbReference type="AlphaFoldDB" id="A0A6N4V8L8"/>
<feature type="transmembrane region" description="Helical" evidence="1">
    <location>
        <begin position="52"/>
        <end position="71"/>
    </location>
</feature>
<accession>A0A6N4V8L8</accession>
<keyword evidence="1" id="KW-1133">Transmembrane helix</keyword>
<dbReference type="Proteomes" id="UP000466785">
    <property type="component" value="Chromosome"/>
</dbReference>
<dbReference type="KEGG" id="mpof:MPOR_14040"/>
<organism evidence="2 3">
    <name type="scientific">Mycolicibacterium poriferae</name>
    <dbReference type="NCBI Taxonomy" id="39694"/>
    <lineage>
        <taxon>Bacteria</taxon>
        <taxon>Bacillati</taxon>
        <taxon>Actinomycetota</taxon>
        <taxon>Actinomycetes</taxon>
        <taxon>Mycobacteriales</taxon>
        <taxon>Mycobacteriaceae</taxon>
        <taxon>Mycolicibacterium</taxon>
    </lineage>
</organism>
<name>A0A6N4V8L8_9MYCO</name>
<sequence>MTTPTYLDGLDSRAWATATLSAPLVTQLVLVLLIASAWLLGKWFPGPALPLFAASAAGVFVLCAVATFVLIRSTSSRARGMALSVAGSYVAVLVGATLYGIWMLQW</sequence>
<reference evidence="2 3" key="1">
    <citation type="journal article" date="2019" name="Emerg. Microbes Infect.">
        <title>Comprehensive subspecies identification of 175 nontuberculous mycobacteria species based on 7547 genomic profiles.</title>
        <authorList>
            <person name="Matsumoto Y."/>
            <person name="Kinjo T."/>
            <person name="Motooka D."/>
            <person name="Nabeya D."/>
            <person name="Jung N."/>
            <person name="Uechi K."/>
            <person name="Horii T."/>
            <person name="Iida T."/>
            <person name="Fujita J."/>
            <person name="Nakamura S."/>
        </authorList>
    </citation>
    <scope>NUCLEOTIDE SEQUENCE [LARGE SCALE GENOMIC DNA]</scope>
    <source>
        <strain evidence="2 3">JCM 12603</strain>
    </source>
</reference>
<evidence type="ECO:0000256" key="1">
    <source>
        <dbReference type="SAM" id="Phobius"/>
    </source>
</evidence>
<dbReference type="RefSeq" id="WP_163673075.1">
    <property type="nucleotide sequence ID" value="NZ_AP022570.1"/>
</dbReference>
<keyword evidence="1" id="KW-0472">Membrane</keyword>
<feature type="transmembrane region" description="Helical" evidence="1">
    <location>
        <begin position="83"/>
        <end position="104"/>
    </location>
</feature>
<keyword evidence="3" id="KW-1185">Reference proteome</keyword>
<dbReference type="EMBL" id="AP022570">
    <property type="protein sequence ID" value="BBX50378.1"/>
    <property type="molecule type" value="Genomic_DNA"/>
</dbReference>
<proteinExistence type="predicted"/>
<protein>
    <submittedName>
        <fullName evidence="2">Uncharacterized protein</fullName>
    </submittedName>
</protein>
<feature type="transmembrane region" description="Helical" evidence="1">
    <location>
        <begin position="20"/>
        <end position="40"/>
    </location>
</feature>
<keyword evidence="1" id="KW-0812">Transmembrane</keyword>
<gene>
    <name evidence="2" type="ORF">MPOR_14040</name>
</gene>
<evidence type="ECO:0000313" key="2">
    <source>
        <dbReference type="EMBL" id="BBX50378.1"/>
    </source>
</evidence>
<evidence type="ECO:0000313" key="3">
    <source>
        <dbReference type="Proteomes" id="UP000466785"/>
    </source>
</evidence>